<accession>A0ABU8WZB9</accession>
<evidence type="ECO:0000313" key="2">
    <source>
        <dbReference type="EMBL" id="MEJ8852244.1"/>
    </source>
</evidence>
<feature type="signal peptide" evidence="1">
    <location>
        <begin position="1"/>
        <end position="19"/>
    </location>
</feature>
<keyword evidence="1" id="KW-0732">Signal</keyword>
<reference evidence="2 3" key="1">
    <citation type="submission" date="2024-03" db="EMBL/GenBank/DDBJ databases">
        <title>Novel species of the genus Variovorax.</title>
        <authorList>
            <person name="Liu Q."/>
            <person name="Xin Y.-H."/>
        </authorList>
    </citation>
    <scope>NUCLEOTIDE SEQUENCE [LARGE SCALE GENOMIC DNA]</scope>
    <source>
        <strain evidence="2 3">KACC 18900</strain>
    </source>
</reference>
<dbReference type="Proteomes" id="UP001385892">
    <property type="component" value="Unassembled WGS sequence"/>
</dbReference>
<gene>
    <name evidence="2" type="ORF">WKW82_36835</name>
</gene>
<keyword evidence="3" id="KW-1185">Reference proteome</keyword>
<dbReference type="RefSeq" id="WP_340348156.1">
    <property type="nucleotide sequence ID" value="NZ_JBBKZT010000034.1"/>
</dbReference>
<evidence type="ECO:0008006" key="4">
    <source>
        <dbReference type="Google" id="ProtNLM"/>
    </source>
</evidence>
<evidence type="ECO:0000313" key="3">
    <source>
        <dbReference type="Proteomes" id="UP001385892"/>
    </source>
</evidence>
<protein>
    <recommendedName>
        <fullName evidence="4">DUF1579 domain-containing protein</fullName>
    </recommendedName>
</protein>
<proteinExistence type="predicted"/>
<organism evidence="2 3">
    <name type="scientific">Variovorax rhizosphaerae</name>
    <dbReference type="NCBI Taxonomy" id="1836200"/>
    <lineage>
        <taxon>Bacteria</taxon>
        <taxon>Pseudomonadati</taxon>
        <taxon>Pseudomonadota</taxon>
        <taxon>Betaproteobacteria</taxon>
        <taxon>Burkholderiales</taxon>
        <taxon>Comamonadaceae</taxon>
        <taxon>Variovorax</taxon>
    </lineage>
</organism>
<dbReference type="EMBL" id="JBBKZT010000034">
    <property type="protein sequence ID" value="MEJ8852244.1"/>
    <property type="molecule type" value="Genomic_DNA"/>
</dbReference>
<comment type="caution">
    <text evidence="2">The sequence shown here is derived from an EMBL/GenBank/DDBJ whole genome shotgun (WGS) entry which is preliminary data.</text>
</comment>
<evidence type="ECO:0000256" key="1">
    <source>
        <dbReference type="SAM" id="SignalP"/>
    </source>
</evidence>
<name>A0ABU8WZB9_9BURK</name>
<feature type="chain" id="PRO_5045215828" description="DUF1579 domain-containing protein" evidence="1">
    <location>
        <begin position="20"/>
        <end position="146"/>
    </location>
</feature>
<sequence length="146" mass="15200">MRNLLWISPLVLMASVAVAGPEPILPDDIALVAPAADLPAPLAGYTGKWSGMWVGGGDRLNHVLVVESIAADGFTAVYAWGDSQGEYANAKAGWRRINGTVADGKLSAKLGQSSVIYVLNPNGTISGKYTNAKGFESKATLKKVGS</sequence>